<dbReference type="Proteomes" id="UP000008311">
    <property type="component" value="Unassembled WGS sequence"/>
</dbReference>
<sequence length="339" mass="35710">MYSPLLIIAVYAQQEAAAPQTVTVAAQKEAVVKKIDKTVYDVANSARAANGSAQDVLQATPEVSVSADGKIAVKGNTQVTVLVDGKPTAITSGSGDETALALQTMSGADIASVEVITNPSAAYHANGGAIVNIVLKRNRKPGAHAQLKGSASNAELWNAGADGDVTPGALSVHGGAAVRHDGTRKIRESAVHWLDPLSGQAGYTRQTSDVFVHRVVKSGSLGIDYALNATESLTLSARRNTRRSRPLFDVLNEGDSIYHRISHGPNEQSDNSASVGYSRQDGGTALKAMLQHSDTVGLLDKSYSDVFIAPARPADYSHALTRTARHLTQPRWTGAARRL</sequence>
<organism evidence="3 4">
    <name type="scientific">Ricinus communis</name>
    <name type="common">Castor bean</name>
    <dbReference type="NCBI Taxonomy" id="3988"/>
    <lineage>
        <taxon>Eukaryota</taxon>
        <taxon>Viridiplantae</taxon>
        <taxon>Streptophyta</taxon>
        <taxon>Embryophyta</taxon>
        <taxon>Tracheophyta</taxon>
        <taxon>Spermatophyta</taxon>
        <taxon>Magnoliopsida</taxon>
        <taxon>eudicotyledons</taxon>
        <taxon>Gunneridae</taxon>
        <taxon>Pentapetalae</taxon>
        <taxon>rosids</taxon>
        <taxon>fabids</taxon>
        <taxon>Malpighiales</taxon>
        <taxon>Euphorbiaceae</taxon>
        <taxon>Acalyphoideae</taxon>
        <taxon>Acalypheae</taxon>
        <taxon>Ricinus</taxon>
    </lineage>
</organism>
<feature type="compositionally biased region" description="Polar residues" evidence="1">
    <location>
        <begin position="265"/>
        <end position="277"/>
    </location>
</feature>
<evidence type="ECO:0000259" key="2">
    <source>
        <dbReference type="Pfam" id="PF07715"/>
    </source>
</evidence>
<proteinExistence type="predicted"/>
<evidence type="ECO:0000313" key="4">
    <source>
        <dbReference type="Proteomes" id="UP000008311"/>
    </source>
</evidence>
<reference evidence="4" key="1">
    <citation type="journal article" date="2010" name="Nat. Biotechnol.">
        <title>Draft genome sequence of the oilseed species Ricinus communis.</title>
        <authorList>
            <person name="Chan A.P."/>
            <person name="Crabtree J."/>
            <person name="Zhao Q."/>
            <person name="Lorenzi H."/>
            <person name="Orvis J."/>
            <person name="Puiu D."/>
            <person name="Melake-Berhan A."/>
            <person name="Jones K.M."/>
            <person name="Redman J."/>
            <person name="Chen G."/>
            <person name="Cahoon E.B."/>
            <person name="Gedil M."/>
            <person name="Stanke M."/>
            <person name="Haas B.J."/>
            <person name="Wortman J.R."/>
            <person name="Fraser-Liggett C.M."/>
            <person name="Ravel J."/>
            <person name="Rabinowicz P.D."/>
        </authorList>
    </citation>
    <scope>NUCLEOTIDE SEQUENCE [LARGE SCALE GENOMIC DNA]</scope>
    <source>
        <strain evidence="4">cv. Hale</strain>
    </source>
</reference>
<dbReference type="Gene3D" id="2.170.130.10">
    <property type="entry name" value="TonB-dependent receptor, plug domain"/>
    <property type="match status" value="1"/>
</dbReference>
<gene>
    <name evidence="3" type="ORF">RCOM_2034880</name>
</gene>
<feature type="region of interest" description="Disordered" evidence="1">
    <location>
        <begin position="259"/>
        <end position="278"/>
    </location>
</feature>
<dbReference type="Pfam" id="PF07715">
    <property type="entry name" value="Plug"/>
    <property type="match status" value="1"/>
</dbReference>
<dbReference type="InterPro" id="IPR037066">
    <property type="entry name" value="Plug_dom_sf"/>
</dbReference>
<keyword evidence="4" id="KW-1185">Reference proteome</keyword>
<dbReference type="InParanoid" id="B9TFT3"/>
<protein>
    <recommendedName>
        <fullName evidence="2">TonB-dependent receptor plug domain-containing protein</fullName>
    </recommendedName>
</protein>
<evidence type="ECO:0000256" key="1">
    <source>
        <dbReference type="SAM" id="MobiDB-lite"/>
    </source>
</evidence>
<evidence type="ECO:0000313" key="3">
    <source>
        <dbReference type="EMBL" id="EEF25282.1"/>
    </source>
</evidence>
<dbReference type="AlphaFoldDB" id="B9TFT3"/>
<name>B9TFT3_RICCO</name>
<dbReference type="SUPFAM" id="SSF56935">
    <property type="entry name" value="Porins"/>
    <property type="match status" value="1"/>
</dbReference>
<dbReference type="InterPro" id="IPR012910">
    <property type="entry name" value="Plug_dom"/>
</dbReference>
<dbReference type="EMBL" id="EQ980085">
    <property type="protein sequence ID" value="EEF25282.1"/>
    <property type="molecule type" value="Genomic_DNA"/>
</dbReference>
<feature type="non-terminal residue" evidence="3">
    <location>
        <position position="339"/>
    </location>
</feature>
<feature type="domain" description="TonB-dependent receptor plug" evidence="2">
    <location>
        <begin position="38"/>
        <end position="125"/>
    </location>
</feature>
<dbReference type="STRING" id="3988.B9TFT3"/>
<accession>B9TFT3</accession>